<name>A0A2M7Q8G8_9BACT</name>
<dbReference type="InterPro" id="IPR051162">
    <property type="entry name" value="T4SS_component"/>
</dbReference>
<dbReference type="Gene3D" id="3.40.50.300">
    <property type="entry name" value="P-loop containing nucleotide triphosphate hydrolases"/>
    <property type="match status" value="2"/>
</dbReference>
<reference evidence="2" key="1">
    <citation type="submission" date="2017-09" db="EMBL/GenBank/DDBJ databases">
        <title>Depth-based differentiation of microbial function through sediment-hosted aquifers and enrichment of novel symbionts in the deep terrestrial subsurface.</title>
        <authorList>
            <person name="Probst A.J."/>
            <person name="Ladd B."/>
            <person name="Jarett J.K."/>
            <person name="Geller-Mcgrath D.E."/>
            <person name="Sieber C.M.K."/>
            <person name="Emerson J.B."/>
            <person name="Anantharaman K."/>
            <person name="Thomas B.C."/>
            <person name="Malmstrom R."/>
            <person name="Stieglmeier M."/>
            <person name="Klingl A."/>
            <person name="Woyke T."/>
            <person name="Ryan C.M."/>
            <person name="Banfield J.F."/>
        </authorList>
    </citation>
    <scope>NUCLEOTIDE SEQUENCE [LARGE SCALE GENOMIC DNA]</scope>
</reference>
<comment type="caution">
    <text evidence="1">The sequence shown here is derived from an EMBL/GenBank/DDBJ whole genome shotgun (WGS) entry which is preliminary data.</text>
</comment>
<sequence length="442" mass="52017">MDKVKIIKYASPPSDLPIYGQVDPAKVCFFGRTNYESEFESKRYVFGIKNIDRKRHIYILGKSGIGKTKLLELFIRQDITYNRGLCLIDFYGELIDNLLDFVPENRIKDVVLVDPSDTNWPIYFNPLKDVPSDIRHQFAQWLTEIIKKQFNANWNIRIEHIFRFICLALLDYPFATMEGMILMMTDENYRRKVIEYIKDDTVRHFWEIEFIEWLKKFEIEAIIPLVNKLNRFFSDPSLKNIFKQQENKIDLNKIIDEQKILLINLYRGRLGESNANFFGSLITAKIYQVLMSKKSIKNKNRDNFYLYINDFHNMVTEFFDNFLTDAKNYNLCLTLAHQYLAQLPSEIPAVITGNVATIIVFRLSAEDAFIFEKEMTPVFKAKDMINLGMQEFYIKMTIDGGTADPFSAETLKILPPTHPSYKEKIIEFNHQNYCIDVESFIK</sequence>
<dbReference type="AlphaFoldDB" id="A0A2M7Q8G8"/>
<dbReference type="InterPro" id="IPR027417">
    <property type="entry name" value="P-loop_NTPase"/>
</dbReference>
<dbReference type="Proteomes" id="UP000230363">
    <property type="component" value="Unassembled WGS sequence"/>
</dbReference>
<dbReference type="PANTHER" id="PTHR30121">
    <property type="entry name" value="UNCHARACTERIZED PROTEIN YJGR-RELATED"/>
    <property type="match status" value="1"/>
</dbReference>
<gene>
    <name evidence="1" type="ORF">COY96_02035</name>
</gene>
<accession>A0A2M7Q8G8</accession>
<protein>
    <submittedName>
        <fullName evidence="1">Uncharacterized protein</fullName>
    </submittedName>
</protein>
<dbReference type="PANTHER" id="PTHR30121:SF6">
    <property type="entry name" value="SLR6007 PROTEIN"/>
    <property type="match status" value="1"/>
</dbReference>
<dbReference type="SUPFAM" id="SSF52540">
    <property type="entry name" value="P-loop containing nucleoside triphosphate hydrolases"/>
    <property type="match status" value="1"/>
</dbReference>
<organism evidence="1 2">
    <name type="scientific">Candidatus Wolfebacteria bacterium CG_4_10_14_0_8_um_filter_37_11</name>
    <dbReference type="NCBI Taxonomy" id="1975062"/>
    <lineage>
        <taxon>Bacteria</taxon>
        <taxon>Candidatus Wolfeibacteriota</taxon>
    </lineage>
</organism>
<proteinExistence type="predicted"/>
<evidence type="ECO:0000313" key="1">
    <source>
        <dbReference type="EMBL" id="PIY59402.1"/>
    </source>
</evidence>
<evidence type="ECO:0000313" key="2">
    <source>
        <dbReference type="Proteomes" id="UP000230363"/>
    </source>
</evidence>
<dbReference type="EMBL" id="PFKZ01000075">
    <property type="protein sequence ID" value="PIY59402.1"/>
    <property type="molecule type" value="Genomic_DNA"/>
</dbReference>